<dbReference type="OrthoDB" id="8253226at2"/>
<evidence type="ECO:0000313" key="2">
    <source>
        <dbReference type="Proteomes" id="UP000198649"/>
    </source>
</evidence>
<proteinExistence type="predicted"/>
<reference evidence="1 2" key="1">
    <citation type="submission" date="2016-10" db="EMBL/GenBank/DDBJ databases">
        <authorList>
            <person name="de Groot N.N."/>
        </authorList>
    </citation>
    <scope>NUCLEOTIDE SEQUENCE [LARGE SCALE GENOMIC DNA]</scope>
    <source>
        <strain evidence="1 2">CGMCC 1.11156</strain>
    </source>
</reference>
<name>A0A1I3EQ12_9ACTN</name>
<gene>
    <name evidence="1" type="ORF">SAMN05216561_1043</name>
</gene>
<protein>
    <submittedName>
        <fullName evidence="1">Uncharacterized protein</fullName>
    </submittedName>
</protein>
<dbReference type="Proteomes" id="UP000198649">
    <property type="component" value="Unassembled WGS sequence"/>
</dbReference>
<dbReference type="AlphaFoldDB" id="A0A1I3EQ12"/>
<dbReference type="RefSeq" id="WP_091111272.1">
    <property type="nucleotide sequence ID" value="NZ_BKAF01000019.1"/>
</dbReference>
<evidence type="ECO:0000313" key="1">
    <source>
        <dbReference type="EMBL" id="SFI01022.1"/>
    </source>
</evidence>
<keyword evidence="2" id="KW-1185">Reference proteome</keyword>
<accession>A0A1I3EQ12</accession>
<sequence>MIIAKATEVSDLAASAFAARFYAVVASAQPIGQALRQGAVVLDLMGLYGGWKPNVLSRTDVTVDDLVFVQVPIE</sequence>
<organism evidence="1 2">
    <name type="scientific">Nocardioides psychrotolerans</name>
    <dbReference type="NCBI Taxonomy" id="1005945"/>
    <lineage>
        <taxon>Bacteria</taxon>
        <taxon>Bacillati</taxon>
        <taxon>Actinomycetota</taxon>
        <taxon>Actinomycetes</taxon>
        <taxon>Propionibacteriales</taxon>
        <taxon>Nocardioidaceae</taxon>
        <taxon>Nocardioides</taxon>
    </lineage>
</organism>
<dbReference type="EMBL" id="FOQG01000004">
    <property type="protein sequence ID" value="SFI01022.1"/>
    <property type="molecule type" value="Genomic_DNA"/>
</dbReference>